<dbReference type="EMBL" id="KZ852213">
    <property type="protein sequence ID" value="RDH26215.1"/>
    <property type="molecule type" value="Genomic_DNA"/>
</dbReference>
<dbReference type="AlphaFoldDB" id="A0A3F3PH04"/>
<gene>
    <name evidence="1" type="ORF">BDQ94DRAFT_164671</name>
</gene>
<organism evidence="1 2">
    <name type="scientific">Aspergillus welwitschiae</name>
    <dbReference type="NCBI Taxonomy" id="1341132"/>
    <lineage>
        <taxon>Eukaryota</taxon>
        <taxon>Fungi</taxon>
        <taxon>Dikarya</taxon>
        <taxon>Ascomycota</taxon>
        <taxon>Pezizomycotina</taxon>
        <taxon>Eurotiomycetes</taxon>
        <taxon>Eurotiomycetidae</taxon>
        <taxon>Eurotiales</taxon>
        <taxon>Aspergillaceae</taxon>
        <taxon>Aspergillus</taxon>
        <taxon>Aspergillus subgen. Circumdati</taxon>
    </lineage>
</organism>
<dbReference type="Proteomes" id="UP000253729">
    <property type="component" value="Unassembled WGS sequence"/>
</dbReference>
<protein>
    <submittedName>
        <fullName evidence="1">Uncharacterized protein</fullName>
    </submittedName>
</protein>
<reference evidence="1 2" key="1">
    <citation type="submission" date="2018-07" db="EMBL/GenBank/DDBJ databases">
        <title>The genomes of Aspergillus section Nigri reveals drivers in fungal speciation.</title>
        <authorList>
            <consortium name="DOE Joint Genome Institute"/>
            <person name="Vesth T.C."/>
            <person name="Nybo J."/>
            <person name="Theobald S."/>
            <person name="Brandl J."/>
            <person name="Frisvad J.C."/>
            <person name="Nielsen K.F."/>
            <person name="Lyhne E.K."/>
            <person name="Kogle M.E."/>
            <person name="Kuo A."/>
            <person name="Riley R."/>
            <person name="Clum A."/>
            <person name="Nolan M."/>
            <person name="Lipzen A."/>
            <person name="Salamov A."/>
            <person name="Henrissat B."/>
            <person name="Wiebenga A."/>
            <person name="De vries R.P."/>
            <person name="Grigoriev I.V."/>
            <person name="Mortensen U.H."/>
            <person name="Andersen M.R."/>
            <person name="Baker S.E."/>
        </authorList>
    </citation>
    <scope>NUCLEOTIDE SEQUENCE [LARGE SCALE GENOMIC DNA]</scope>
    <source>
        <strain evidence="1 2">CBS 139.54b</strain>
    </source>
</reference>
<evidence type="ECO:0000313" key="2">
    <source>
        <dbReference type="Proteomes" id="UP000253729"/>
    </source>
</evidence>
<evidence type="ECO:0000313" key="1">
    <source>
        <dbReference type="EMBL" id="RDH26215.1"/>
    </source>
</evidence>
<keyword evidence="2" id="KW-1185">Reference proteome</keyword>
<accession>A0A3F3PH04</accession>
<proteinExistence type="predicted"/>
<dbReference type="GeneID" id="38138452"/>
<dbReference type="RefSeq" id="XP_026619237.1">
    <property type="nucleotide sequence ID" value="XM_026770096.1"/>
</dbReference>
<dbReference type="STRING" id="1341132.A0A3F3PH04"/>
<sequence length="183" mass="20202">MAVLAGMALREDVIGAPNVEYKAPDKVTIPELVAGLHPMNLARDVIDQEGDTLEFMPTRLVVAMVAQIFLYMIDSGIRYSTATSAPGRRSFSFKTPRGNPTLFGILLCMPNQDAQADVQADDEVRLHRTAIGQVLAFTLQALAVEPPTQKWHDVAHDQLTNWKVKYLDVFCSSSSIVNCPHHL</sequence>
<name>A0A3F3PH04_9EURO</name>